<keyword evidence="2" id="KW-0732">Signal</keyword>
<organism evidence="6 7">
    <name type="scientific">Sphaerisporangium rhizosphaerae</name>
    <dbReference type="NCBI Taxonomy" id="2269375"/>
    <lineage>
        <taxon>Bacteria</taxon>
        <taxon>Bacillati</taxon>
        <taxon>Actinomycetota</taxon>
        <taxon>Actinomycetes</taxon>
        <taxon>Streptosporangiales</taxon>
        <taxon>Streptosporangiaceae</taxon>
        <taxon>Sphaerisporangium</taxon>
    </lineage>
</organism>
<feature type="domain" description="Bacterial Ig-like" evidence="5">
    <location>
        <begin position="274"/>
        <end position="370"/>
    </location>
</feature>
<comment type="similarity">
    <text evidence="1">Belongs to the ice-binding protein family.</text>
</comment>
<feature type="domain" description="DUF4082" evidence="4">
    <location>
        <begin position="378"/>
        <end position="523"/>
    </location>
</feature>
<evidence type="ECO:0000313" key="6">
    <source>
        <dbReference type="EMBL" id="MFC7381539.1"/>
    </source>
</evidence>
<sequence>MSKSPHTSSSPLPSDRPRAGVRLRRHAGRACLAAALSALLTVAVSIAVPAPAGAAQPPIPLGDAASFGVLAGTAVSNTNQTAVTGDLGVSPGSSVVGFPPGTVSGSTHAGDAAAAAAVADAGAAYDAAAARTPIVPAAAELGATTKPPGVYSPNTGSTFQITGTLTLDAQDDPDALFIFRAATLTTANVSNIALINGAQADNVFWQISGSATLGTTSTFRGNVLAADNVTVSSGAAVFGRVVALGGTAVLQGTTSGPKTRITVPNDPPTTTALSTSANPTRDGQSVTYTATVSQVSGTLVPQGRVAFKDGDSVIGSDFVDPSGVATFTTSALPTGQHPITGVYLGGDTSSSEGIVHFAPSTSNQIVQTVTTSIWAPSDTPAVAAASDGSAVTLGVKFQPTSNGTIRGVRFYKGSTNTGTHVGGLWTTGGTLLASATFSGETASGWQQVNFSTPVAVTAGTTYIASYFAPSGHFSYTLNYFTTQHANGPLVALADGVQGGNGVYGYSATSAFPSSTYQSANYWVDVVFVPAKSLWAPTATPAVANNPDSRPVVLGVKFQATTAGVIEGIRFYKGLFNNGTHTVSLWTAGGTLLASATASGETASGWQQANFSTPVSISADTTYVASYHTTSGFFSNTTPYFTSQFTSGSLIALLDGQQGGNGVYAYNATNTFPTNTHQSSNYWVDVVFTIT</sequence>
<proteinExistence type="inferred from homology"/>
<dbReference type="Pfam" id="PF13313">
    <property type="entry name" value="DUF4082"/>
    <property type="match status" value="2"/>
</dbReference>
<evidence type="ECO:0000256" key="3">
    <source>
        <dbReference type="SAM" id="MobiDB-lite"/>
    </source>
</evidence>
<name>A0ABW2NYT6_9ACTN</name>
<evidence type="ECO:0000259" key="4">
    <source>
        <dbReference type="Pfam" id="PF13313"/>
    </source>
</evidence>
<reference evidence="7" key="1">
    <citation type="journal article" date="2019" name="Int. J. Syst. Evol. Microbiol.">
        <title>The Global Catalogue of Microorganisms (GCM) 10K type strain sequencing project: providing services to taxonomists for standard genome sequencing and annotation.</title>
        <authorList>
            <consortium name="The Broad Institute Genomics Platform"/>
            <consortium name="The Broad Institute Genome Sequencing Center for Infectious Disease"/>
            <person name="Wu L."/>
            <person name="Ma J."/>
        </authorList>
    </citation>
    <scope>NUCLEOTIDE SEQUENCE [LARGE SCALE GENOMIC DNA]</scope>
    <source>
        <strain evidence="7">CECT 7649</strain>
    </source>
</reference>
<dbReference type="InterPro" id="IPR013783">
    <property type="entry name" value="Ig-like_fold"/>
</dbReference>
<dbReference type="InterPro" id="IPR032109">
    <property type="entry name" value="Big_3_5"/>
</dbReference>
<accession>A0ABW2NYT6</accession>
<feature type="domain" description="DUF4082" evidence="4">
    <location>
        <begin position="538"/>
        <end position="683"/>
    </location>
</feature>
<dbReference type="Proteomes" id="UP001596496">
    <property type="component" value="Unassembled WGS sequence"/>
</dbReference>
<protein>
    <submittedName>
        <fullName evidence="6">DUF4082 domain-containing protein</fullName>
    </submittedName>
</protein>
<keyword evidence="7" id="KW-1185">Reference proteome</keyword>
<dbReference type="InterPro" id="IPR021884">
    <property type="entry name" value="Ice-bd_prot"/>
</dbReference>
<feature type="region of interest" description="Disordered" evidence="3">
    <location>
        <begin position="255"/>
        <end position="283"/>
    </location>
</feature>
<dbReference type="Pfam" id="PF16640">
    <property type="entry name" value="Big_3_5"/>
    <property type="match status" value="1"/>
</dbReference>
<dbReference type="RefSeq" id="WP_380824474.1">
    <property type="nucleotide sequence ID" value="NZ_JBHTCG010000002.1"/>
</dbReference>
<dbReference type="Pfam" id="PF11999">
    <property type="entry name" value="Ice_binding"/>
    <property type="match status" value="1"/>
</dbReference>
<dbReference type="EMBL" id="JBHTCG010000002">
    <property type="protein sequence ID" value="MFC7381539.1"/>
    <property type="molecule type" value="Genomic_DNA"/>
</dbReference>
<evidence type="ECO:0000256" key="2">
    <source>
        <dbReference type="ARBA" id="ARBA00022729"/>
    </source>
</evidence>
<evidence type="ECO:0000259" key="5">
    <source>
        <dbReference type="Pfam" id="PF16640"/>
    </source>
</evidence>
<dbReference type="InterPro" id="IPR025141">
    <property type="entry name" value="DUF4082"/>
</dbReference>
<feature type="compositionally biased region" description="Polar residues" evidence="3">
    <location>
        <begin position="268"/>
        <end position="283"/>
    </location>
</feature>
<evidence type="ECO:0000313" key="7">
    <source>
        <dbReference type="Proteomes" id="UP001596496"/>
    </source>
</evidence>
<gene>
    <name evidence="6" type="ORF">ACFQSB_04915</name>
</gene>
<comment type="caution">
    <text evidence="6">The sequence shown here is derived from an EMBL/GenBank/DDBJ whole genome shotgun (WGS) entry which is preliminary data.</text>
</comment>
<dbReference type="Gene3D" id="2.60.40.10">
    <property type="entry name" value="Immunoglobulins"/>
    <property type="match status" value="1"/>
</dbReference>
<evidence type="ECO:0000256" key="1">
    <source>
        <dbReference type="ARBA" id="ARBA00005445"/>
    </source>
</evidence>